<organism evidence="2">
    <name type="scientific">viral metagenome</name>
    <dbReference type="NCBI Taxonomy" id="1070528"/>
    <lineage>
        <taxon>unclassified sequences</taxon>
        <taxon>metagenomes</taxon>
        <taxon>organismal metagenomes</taxon>
    </lineage>
</organism>
<protein>
    <submittedName>
        <fullName evidence="2">Uncharacterized protein</fullName>
    </submittedName>
</protein>
<evidence type="ECO:0000256" key="1">
    <source>
        <dbReference type="SAM" id="MobiDB-lite"/>
    </source>
</evidence>
<reference evidence="2" key="1">
    <citation type="journal article" date="2020" name="Nature">
        <title>Giant virus diversity and host interactions through global metagenomics.</title>
        <authorList>
            <person name="Schulz F."/>
            <person name="Roux S."/>
            <person name="Paez-Espino D."/>
            <person name="Jungbluth S."/>
            <person name="Walsh D.A."/>
            <person name="Denef V.J."/>
            <person name="McMahon K.D."/>
            <person name="Konstantinidis K.T."/>
            <person name="Eloe-Fadrosh E.A."/>
            <person name="Kyrpides N.C."/>
            <person name="Woyke T."/>
        </authorList>
    </citation>
    <scope>NUCLEOTIDE SEQUENCE</scope>
    <source>
        <strain evidence="2">GVMAG-M-3300023179-103</strain>
    </source>
</reference>
<feature type="compositionally biased region" description="Basic and acidic residues" evidence="1">
    <location>
        <begin position="23"/>
        <end position="35"/>
    </location>
</feature>
<dbReference type="EMBL" id="MN739696">
    <property type="protein sequence ID" value="QHT21654.1"/>
    <property type="molecule type" value="Genomic_DNA"/>
</dbReference>
<dbReference type="AlphaFoldDB" id="A0A6C0DY24"/>
<evidence type="ECO:0000313" key="2">
    <source>
        <dbReference type="EMBL" id="QHT21654.1"/>
    </source>
</evidence>
<accession>A0A6C0DY24</accession>
<feature type="region of interest" description="Disordered" evidence="1">
    <location>
        <begin position="1"/>
        <end position="35"/>
    </location>
</feature>
<sequence length="86" mass="9690">MSEIVPNELYLTRSGMSSAPSGVEKKPSKPKMEHNFTSDRTAIVRTLFPGVHYPPPDLDGFKPNSFFPKWALPLSQQTPHKSHRVD</sequence>
<proteinExistence type="predicted"/>
<name>A0A6C0DY24_9ZZZZ</name>